<reference evidence="2" key="1">
    <citation type="submission" date="2022-07" db="EMBL/GenBank/DDBJ databases">
        <title>Chromosome-level genome of Muraenolepis orangiensis.</title>
        <authorList>
            <person name="Kim J."/>
        </authorList>
    </citation>
    <scope>NUCLEOTIDE SEQUENCE</scope>
    <source>
        <strain evidence="2">KU_S4_2022</strain>
        <tissue evidence="2">Muscle</tissue>
    </source>
</reference>
<evidence type="ECO:0000313" key="3">
    <source>
        <dbReference type="Proteomes" id="UP001148018"/>
    </source>
</evidence>
<evidence type="ECO:0000313" key="2">
    <source>
        <dbReference type="EMBL" id="KAJ3596709.1"/>
    </source>
</evidence>
<evidence type="ECO:0000256" key="1">
    <source>
        <dbReference type="SAM" id="MobiDB-lite"/>
    </source>
</evidence>
<comment type="caution">
    <text evidence="2">The sequence shown here is derived from an EMBL/GenBank/DDBJ whole genome shotgun (WGS) entry which is preliminary data.</text>
</comment>
<keyword evidence="3" id="KW-1185">Reference proteome</keyword>
<accession>A0A9Q0IFC8</accession>
<dbReference type="AlphaFoldDB" id="A0A9Q0IFC8"/>
<sequence length="93" mass="10927">MHQWIISQQTLQAYRPRQVYRPRQAYRPRRLQTRRPTDPGDGDEGQGKHAPGPFDFCSWRHASFNGGHLCQASFLYHYLGARHEWQDGFSCPL</sequence>
<gene>
    <name evidence="2" type="ORF">NHX12_003113</name>
</gene>
<protein>
    <submittedName>
        <fullName evidence="2">Uncharacterized protein</fullName>
    </submittedName>
</protein>
<feature type="compositionally biased region" description="Basic residues" evidence="1">
    <location>
        <begin position="18"/>
        <end position="33"/>
    </location>
</feature>
<dbReference type="EMBL" id="JANIIK010000110">
    <property type="protein sequence ID" value="KAJ3596709.1"/>
    <property type="molecule type" value="Genomic_DNA"/>
</dbReference>
<name>A0A9Q0IFC8_9TELE</name>
<proteinExistence type="predicted"/>
<dbReference type="Proteomes" id="UP001148018">
    <property type="component" value="Unassembled WGS sequence"/>
</dbReference>
<organism evidence="2 3">
    <name type="scientific">Muraenolepis orangiensis</name>
    <name type="common">Patagonian moray cod</name>
    <dbReference type="NCBI Taxonomy" id="630683"/>
    <lineage>
        <taxon>Eukaryota</taxon>
        <taxon>Metazoa</taxon>
        <taxon>Chordata</taxon>
        <taxon>Craniata</taxon>
        <taxon>Vertebrata</taxon>
        <taxon>Euteleostomi</taxon>
        <taxon>Actinopterygii</taxon>
        <taxon>Neopterygii</taxon>
        <taxon>Teleostei</taxon>
        <taxon>Neoteleostei</taxon>
        <taxon>Acanthomorphata</taxon>
        <taxon>Zeiogadaria</taxon>
        <taxon>Gadariae</taxon>
        <taxon>Gadiformes</taxon>
        <taxon>Muraenolepidoidei</taxon>
        <taxon>Muraenolepididae</taxon>
        <taxon>Muraenolepis</taxon>
    </lineage>
</organism>
<feature type="region of interest" description="Disordered" evidence="1">
    <location>
        <begin position="17"/>
        <end position="49"/>
    </location>
</feature>